<feature type="region of interest" description="Disordered" evidence="1">
    <location>
        <begin position="421"/>
        <end position="441"/>
    </location>
</feature>
<sequence length="1241" mass="127376">MGGICSRATTKRAHHDQGGATGKDANGNHASLPSSLPANAAPSGGFNGYVPAVDRSHGAGDIEAGDSARLLGGNALIFPPSCDAQRSGASSEFTRNINLLSAKAPLRDTEPGTSSFITATSPTASDVALRNNGGSCPRSGQVRSHYDTYFPPGHDAGMTLGADKYTGVGVSPCSEVDSVDFQSFASPSFSNMEHKPYHHAAHPNMARSHVNPMIFTDDDTSVAVTASSAFATPRELRKNTGSISSFPQNTSIISRGSMMSERPHGYSYYNSNTMCTEYPPMPSSASLPRSAAAASLTSGAPKRNQRQQLHQNPHLSSPGQSSRSTITNVRTNRQVSRMRSFGGASTPFTRQSSIVGSDCFQSCCSYTDPMSSAAGPLTPATPTDVVTERDVRLLSGSYPVDNADGATSMGQKLHACRSTNTLSTHPRSFSSPSTAATGAAHPLAATRTQGGPMLSSVRDTSLLPPCSPVPTPKAPQLYWKEQASFSGIEGVPASEDFFSVPPSARDFFFERSSAAASTPAGHMTLDRSYTDTAANTHHQSTAAKVTRSGSAARKSKREEKGNAGSPESRYARAFGDAAAPSSSKPFSASFNSDSSPLRTHAPPLTKGALPEDRQVRHTPASTGKRAASHSKSSSGDRRKERPLRNLNSPPQAGPEMTAAADVMAMPPQSSAASNTAPLVDGRGTEASFASPSTASKKSARKSGTVDGPAAAERGRLTQPYVEASLPPPSATEAAGGGGGGGGNTVALSASSSGSTSSFSTVASSYRRTALVEPSSRRPPERTSAPGGQRHSSLGAGGDSMKRRLKNVTCTFSESAAHGRMASRAPAATATRGAGAADGAEATSASSPVPLTTSPKPWVRRSKETVATAPRSDLHNTARVTAPTDATTATPGGAGRRLSKAHGRSTPKENGGRTCGVRAQGCTGSGSRTPSAAAATVARGSPDGAVRPAPGKGMRRRKSASSSAVPPSATGAPKPTATRTATAANRELSDGEKAESVLEYAICDDDTAESEEAGRGAMHTGGGSSDNPLQAAPVTVSPPQTPPQRNADRTGGVVKIGMKNGTLKQETVLQMCGHNAEDADETRVTGFRVSPDLSNATVITSSAESSSLRPCSVAQLVPSFGDSTARLQSCGREYQGIWVSEGINGDDAAKGDYDNSEEARSLSNAGLAAVARQGASCTGSDGLGPCSVSATSGEEVVLAATPSSATRSSTGSVIGKYMDASTLIKEDAVPTALTINNGGSKC</sequence>
<evidence type="ECO:0000313" key="2">
    <source>
        <dbReference type="EMBL" id="GET85928.1"/>
    </source>
</evidence>
<dbReference type="VEuPathDB" id="TriTrypDB:LtaPh_0606300"/>
<dbReference type="EMBL" id="BLBS01000007">
    <property type="protein sequence ID" value="GET85928.1"/>
    <property type="molecule type" value="Genomic_DNA"/>
</dbReference>
<feature type="compositionally biased region" description="Low complexity" evidence="1">
    <location>
        <begin position="959"/>
        <end position="983"/>
    </location>
</feature>
<evidence type="ECO:0000313" key="3">
    <source>
        <dbReference type="Proteomes" id="UP000419144"/>
    </source>
</evidence>
<dbReference type="AlphaFoldDB" id="A0A640K9I8"/>
<feature type="compositionally biased region" description="Polar residues" evidence="1">
    <location>
        <begin position="421"/>
        <end position="433"/>
    </location>
</feature>
<proteinExistence type="predicted"/>
<feature type="compositionally biased region" description="Low complexity" evidence="1">
    <location>
        <begin position="283"/>
        <end position="295"/>
    </location>
</feature>
<feature type="region of interest" description="Disordered" evidence="1">
    <location>
        <begin position="280"/>
        <end position="344"/>
    </location>
</feature>
<protein>
    <submittedName>
        <fullName evidence="2">Uncharacterized protein</fullName>
    </submittedName>
</protein>
<feature type="compositionally biased region" description="Polar residues" evidence="1">
    <location>
        <begin position="306"/>
        <end position="337"/>
    </location>
</feature>
<feature type="compositionally biased region" description="Polar residues" evidence="1">
    <location>
        <begin position="687"/>
        <end position="696"/>
    </location>
</feature>
<dbReference type="OrthoDB" id="267542at2759"/>
<feature type="region of interest" description="Disordered" evidence="1">
    <location>
        <begin position="1"/>
        <end position="39"/>
    </location>
</feature>
<reference evidence="2" key="1">
    <citation type="submission" date="2019-11" db="EMBL/GenBank/DDBJ databases">
        <title>Leishmania tarentolae CDS.</title>
        <authorList>
            <person name="Goto Y."/>
            <person name="Yamagishi J."/>
        </authorList>
    </citation>
    <scope>NUCLEOTIDE SEQUENCE [LARGE SCALE GENOMIC DNA]</scope>
    <source>
        <strain evidence="2">Parrot Tar II</strain>
    </source>
</reference>
<feature type="compositionally biased region" description="Low complexity" evidence="1">
    <location>
        <begin position="744"/>
        <end position="764"/>
    </location>
</feature>
<name>A0A640K9I8_LEITA</name>
<feature type="compositionally biased region" description="Low complexity" evidence="1">
    <location>
        <begin position="818"/>
        <end position="846"/>
    </location>
</feature>
<accession>A0A640K9I8</accession>
<feature type="compositionally biased region" description="Basic and acidic residues" evidence="1">
    <location>
        <begin position="634"/>
        <end position="643"/>
    </location>
</feature>
<feature type="region of interest" description="Disordered" evidence="1">
    <location>
        <begin position="1007"/>
        <end position="1050"/>
    </location>
</feature>
<evidence type="ECO:0000256" key="1">
    <source>
        <dbReference type="SAM" id="MobiDB-lite"/>
    </source>
</evidence>
<gene>
    <name evidence="2" type="ORF">LtaPh_0606300</name>
</gene>
<comment type="caution">
    <text evidence="2">The sequence shown here is derived from an EMBL/GenBank/DDBJ whole genome shotgun (WGS) entry which is preliminary data.</text>
</comment>
<feature type="compositionally biased region" description="Low complexity" evidence="1">
    <location>
        <begin position="30"/>
        <end position="39"/>
    </location>
</feature>
<feature type="compositionally biased region" description="Polar residues" evidence="1">
    <location>
        <begin position="534"/>
        <end position="549"/>
    </location>
</feature>
<feature type="compositionally biased region" description="Polar residues" evidence="1">
    <location>
        <begin position="667"/>
        <end position="676"/>
    </location>
</feature>
<organism evidence="2 3">
    <name type="scientific">Leishmania tarentolae</name>
    <name type="common">Sauroleishmania tarentolae</name>
    <dbReference type="NCBI Taxonomy" id="5689"/>
    <lineage>
        <taxon>Eukaryota</taxon>
        <taxon>Discoba</taxon>
        <taxon>Euglenozoa</taxon>
        <taxon>Kinetoplastea</taxon>
        <taxon>Metakinetoplastina</taxon>
        <taxon>Trypanosomatida</taxon>
        <taxon>Trypanosomatidae</taxon>
        <taxon>Leishmaniinae</taxon>
        <taxon>Leishmania</taxon>
        <taxon>lizard Leishmania</taxon>
    </lineage>
</organism>
<feature type="compositionally biased region" description="Low complexity" evidence="1">
    <location>
        <begin position="576"/>
        <end position="595"/>
    </location>
</feature>
<dbReference type="Proteomes" id="UP000419144">
    <property type="component" value="Unassembled WGS sequence"/>
</dbReference>
<feature type="region of interest" description="Disordered" evidence="1">
    <location>
        <begin position="534"/>
        <end position="992"/>
    </location>
</feature>
<feature type="compositionally biased region" description="Low complexity" evidence="1">
    <location>
        <begin position="876"/>
        <end position="890"/>
    </location>
</feature>
<keyword evidence="3" id="KW-1185">Reference proteome</keyword>
<feature type="compositionally biased region" description="Gly residues" evidence="1">
    <location>
        <begin position="734"/>
        <end position="743"/>
    </location>
</feature>